<dbReference type="STRING" id="4955.A0A1G4MKG7"/>
<reference evidence="3 4" key="1">
    <citation type="submission" date="2016-03" db="EMBL/GenBank/DDBJ databases">
        <authorList>
            <person name="Devillers H."/>
        </authorList>
    </citation>
    <scope>NUCLEOTIDE SEQUENCE [LARGE SCALE GENOMIC DNA]</scope>
    <source>
        <strain evidence="3">CBS 6772</strain>
    </source>
</reference>
<dbReference type="OMA" id="IHQMAPW"/>
<feature type="compositionally biased region" description="Basic and acidic residues" evidence="1">
    <location>
        <begin position="159"/>
        <end position="176"/>
    </location>
</feature>
<feature type="compositionally biased region" description="Polar residues" evidence="1">
    <location>
        <begin position="211"/>
        <end position="220"/>
    </location>
</feature>
<feature type="region of interest" description="Disordered" evidence="1">
    <location>
        <begin position="151"/>
        <end position="234"/>
    </location>
</feature>
<dbReference type="OrthoDB" id="5394411at2759"/>
<evidence type="ECO:0000313" key="3">
    <source>
        <dbReference type="EMBL" id="SCW04389.1"/>
    </source>
</evidence>
<name>A0A1G4MKG7_LACFM</name>
<evidence type="ECO:0000259" key="2">
    <source>
        <dbReference type="Pfam" id="PF12766"/>
    </source>
</evidence>
<feature type="domain" description="Pyridoxamine 5'-phosphate oxidase Alr4036 family FMN-binding" evidence="2">
    <location>
        <begin position="5"/>
        <end position="104"/>
    </location>
</feature>
<proteinExistence type="predicted"/>
<dbReference type="EMBL" id="LT598491">
    <property type="protein sequence ID" value="SCW04389.1"/>
    <property type="molecule type" value="Genomic_DNA"/>
</dbReference>
<dbReference type="PANTHER" id="PTHR28243">
    <property type="entry name" value="AGL049CP"/>
    <property type="match status" value="1"/>
</dbReference>
<dbReference type="Pfam" id="PF12766">
    <property type="entry name" value="Pyridox_oxase_2"/>
    <property type="match status" value="1"/>
</dbReference>
<accession>A0A1G4MKG7</accession>
<dbReference type="SUPFAM" id="SSF50475">
    <property type="entry name" value="FMN-binding split barrel"/>
    <property type="match status" value="1"/>
</dbReference>
<keyword evidence="4" id="KW-1185">Reference proteome</keyword>
<evidence type="ECO:0000256" key="1">
    <source>
        <dbReference type="SAM" id="MobiDB-lite"/>
    </source>
</evidence>
<gene>
    <name evidence="3" type="ORF">LAFE_0H12442G</name>
</gene>
<dbReference type="Gene3D" id="2.30.110.10">
    <property type="entry name" value="Electron Transport, Fmn-binding Protein, Chain A"/>
    <property type="match status" value="1"/>
</dbReference>
<dbReference type="InterPro" id="IPR012349">
    <property type="entry name" value="Split_barrel_FMN-bd"/>
</dbReference>
<dbReference type="GO" id="GO:0010181">
    <property type="term" value="F:FMN binding"/>
    <property type="evidence" value="ECO:0007669"/>
    <property type="project" value="InterPro"/>
</dbReference>
<dbReference type="PANTHER" id="PTHR28243:SF1">
    <property type="entry name" value="PYRIDOXAMINE 5'-PHOSPHATE OXIDASE ALR4036 FAMILY FMN-BINDING DOMAIN-CONTAINING PROTEIN"/>
    <property type="match status" value="1"/>
</dbReference>
<dbReference type="AlphaFoldDB" id="A0A1G4MKG7"/>
<dbReference type="InterPro" id="IPR024624">
    <property type="entry name" value="Pyridox_Oxase_Alr4036_FMN-bd"/>
</dbReference>
<organism evidence="3 4">
    <name type="scientific">Lachancea fermentati</name>
    <name type="common">Zygosaccharomyces fermentati</name>
    <dbReference type="NCBI Taxonomy" id="4955"/>
    <lineage>
        <taxon>Eukaryota</taxon>
        <taxon>Fungi</taxon>
        <taxon>Dikarya</taxon>
        <taxon>Ascomycota</taxon>
        <taxon>Saccharomycotina</taxon>
        <taxon>Saccharomycetes</taxon>
        <taxon>Saccharomycetales</taxon>
        <taxon>Saccharomycetaceae</taxon>
        <taxon>Lachancea</taxon>
    </lineage>
</organism>
<evidence type="ECO:0000313" key="4">
    <source>
        <dbReference type="Proteomes" id="UP000190831"/>
    </source>
</evidence>
<dbReference type="Proteomes" id="UP000190831">
    <property type="component" value="Chromosome H"/>
</dbReference>
<protein>
    <submittedName>
        <fullName evidence="3">LAFE_0H12442g1_1</fullName>
    </submittedName>
</protein>
<sequence>MIHQMAPWVPQFIQSCKNHTQAFVPFTFATVDTQTMKPKCRTVIFRDFLFHDKRSNVLTFTSDLRGDKVKEIRGNGETTAPFEACFYFPNTWEQYRFSGECFVVSQRDMPAVVQHYASQDAGLIAYPILSPSVCGHIQELLKYDRCSHGEEGDGNGNCAHHDESQDATPEGHETNAHNHGHTHTPGAGGAGGARARPSALDADDDTARVLSRTSTRSSGCTPKRDILSPADYKPPSAHEWQLELQRQWAILSRSTKAQFRKPDPGTPLTSGTSQQLDKIQRGVDGANENAGFDNFGVVCLCVHQVDYLNLKDGRGGERWKYNCHREPGTRLETWVEEEVCP</sequence>